<dbReference type="Gramene" id="QL03p001876:mrna">
    <property type="protein sequence ID" value="QL03p001876:mrna"/>
    <property type="gene ID" value="QL03p001876"/>
</dbReference>
<proteinExistence type="predicted"/>
<evidence type="ECO:0000313" key="1">
    <source>
        <dbReference type="EnsemblPlants" id="QL03p001876:mrna"/>
    </source>
</evidence>
<reference evidence="1 2" key="1">
    <citation type="journal article" date="2016" name="G3 (Bethesda)">
        <title>First Draft Assembly and Annotation of the Genome of a California Endemic Oak Quercus lobata Nee (Fagaceae).</title>
        <authorList>
            <person name="Sork V.L."/>
            <person name="Fitz-Gibbon S.T."/>
            <person name="Puiu D."/>
            <person name="Crepeau M."/>
            <person name="Gugger P.F."/>
            <person name="Sherman R."/>
            <person name="Stevens K."/>
            <person name="Langley C.H."/>
            <person name="Pellegrini M."/>
            <person name="Salzberg S.L."/>
        </authorList>
    </citation>
    <scope>NUCLEOTIDE SEQUENCE [LARGE SCALE GENOMIC DNA]</scope>
    <source>
        <strain evidence="1 2">cv. SW786</strain>
    </source>
</reference>
<dbReference type="InParanoid" id="A0A7N2R0J3"/>
<dbReference type="EMBL" id="LRBV02000003">
    <property type="status" value="NOT_ANNOTATED_CDS"/>
    <property type="molecule type" value="Genomic_DNA"/>
</dbReference>
<organism evidence="1 2">
    <name type="scientific">Quercus lobata</name>
    <name type="common">Valley oak</name>
    <dbReference type="NCBI Taxonomy" id="97700"/>
    <lineage>
        <taxon>Eukaryota</taxon>
        <taxon>Viridiplantae</taxon>
        <taxon>Streptophyta</taxon>
        <taxon>Embryophyta</taxon>
        <taxon>Tracheophyta</taxon>
        <taxon>Spermatophyta</taxon>
        <taxon>Magnoliopsida</taxon>
        <taxon>eudicotyledons</taxon>
        <taxon>Gunneridae</taxon>
        <taxon>Pentapetalae</taxon>
        <taxon>rosids</taxon>
        <taxon>fabids</taxon>
        <taxon>Fagales</taxon>
        <taxon>Fagaceae</taxon>
        <taxon>Quercus</taxon>
    </lineage>
</organism>
<dbReference type="AlphaFoldDB" id="A0A7N2R0J3"/>
<dbReference type="EnsemblPlants" id="QL03p001876:mrna">
    <property type="protein sequence ID" value="QL03p001876:mrna"/>
    <property type="gene ID" value="QL03p001876"/>
</dbReference>
<accession>A0A7N2R0J3</accession>
<dbReference type="Proteomes" id="UP000594261">
    <property type="component" value="Chromosome 3"/>
</dbReference>
<evidence type="ECO:0000313" key="2">
    <source>
        <dbReference type="Proteomes" id="UP000594261"/>
    </source>
</evidence>
<sequence>MQKYNKNMALEELKFERTRLWVQVHGLPYKYMNVKAAGKICEVVGQIVHSTDPAETEEGNFMRIRVEMDVSLPLCHGRVVKMDHSDRDCDIWLESAGSLVETQKTFGLSLSAPSFFLSKRSVVPVPSFYTQKCKPPKPHANEARLEYGGETNDESRTMEEHMVAHNL</sequence>
<keyword evidence="2" id="KW-1185">Reference proteome</keyword>
<name>A0A7N2R0J3_QUELO</name>
<reference evidence="1" key="2">
    <citation type="submission" date="2021-01" db="UniProtKB">
        <authorList>
            <consortium name="EnsemblPlants"/>
        </authorList>
    </citation>
    <scope>IDENTIFICATION</scope>
</reference>
<evidence type="ECO:0008006" key="3">
    <source>
        <dbReference type="Google" id="ProtNLM"/>
    </source>
</evidence>
<protein>
    <recommendedName>
        <fullName evidence="3">DUF4283 domain-containing protein</fullName>
    </recommendedName>
</protein>